<keyword evidence="8 19" id="KW-0820">tRNA-binding</keyword>
<dbReference type="FunFam" id="3.50.40.10:FF:000001">
    <property type="entry name" value="Phenylalanine--tRNA ligase beta subunit"/>
    <property type="match status" value="1"/>
</dbReference>
<dbReference type="InterPro" id="IPR020825">
    <property type="entry name" value="Phe-tRNA_synthase-like_B3/B4"/>
</dbReference>
<feature type="domain" description="B5" evidence="22">
    <location>
        <begin position="400"/>
        <end position="475"/>
    </location>
</feature>
<keyword evidence="12" id="KW-0067">ATP-binding</keyword>
<comment type="catalytic activity">
    <reaction evidence="18">
        <text>tRNA(Phe) + L-phenylalanine + ATP = L-phenylalanyl-tRNA(Phe) + AMP + diphosphate + H(+)</text>
        <dbReference type="Rhea" id="RHEA:19413"/>
        <dbReference type="Rhea" id="RHEA-COMP:9668"/>
        <dbReference type="Rhea" id="RHEA-COMP:9699"/>
        <dbReference type="ChEBI" id="CHEBI:15378"/>
        <dbReference type="ChEBI" id="CHEBI:30616"/>
        <dbReference type="ChEBI" id="CHEBI:33019"/>
        <dbReference type="ChEBI" id="CHEBI:58095"/>
        <dbReference type="ChEBI" id="CHEBI:78442"/>
        <dbReference type="ChEBI" id="CHEBI:78531"/>
        <dbReference type="ChEBI" id="CHEBI:456215"/>
        <dbReference type="EC" id="6.1.1.20"/>
    </reaction>
</comment>
<evidence type="ECO:0000256" key="17">
    <source>
        <dbReference type="ARBA" id="ARBA00033189"/>
    </source>
</evidence>
<feature type="non-terminal residue" evidence="23">
    <location>
        <position position="548"/>
    </location>
</feature>
<evidence type="ECO:0000313" key="24">
    <source>
        <dbReference type="Proteomes" id="UP000307749"/>
    </source>
</evidence>
<evidence type="ECO:0000256" key="14">
    <source>
        <dbReference type="ARBA" id="ARBA00022884"/>
    </source>
</evidence>
<evidence type="ECO:0000259" key="22">
    <source>
        <dbReference type="PROSITE" id="PS51483"/>
    </source>
</evidence>
<dbReference type="PROSITE" id="PS51483">
    <property type="entry name" value="B5"/>
    <property type="match status" value="1"/>
</dbReference>
<evidence type="ECO:0000256" key="10">
    <source>
        <dbReference type="ARBA" id="ARBA00022723"/>
    </source>
</evidence>
<dbReference type="Gene3D" id="3.50.40.10">
    <property type="entry name" value="Phenylalanyl-trna Synthetase, Chain B, domain 3"/>
    <property type="match status" value="1"/>
</dbReference>
<feature type="domain" description="TRNA-binding" evidence="21">
    <location>
        <begin position="39"/>
        <end position="148"/>
    </location>
</feature>
<dbReference type="Pfam" id="PF03484">
    <property type="entry name" value="B5"/>
    <property type="match status" value="1"/>
</dbReference>
<dbReference type="AlphaFoldDB" id="A0A4S3KE53"/>
<evidence type="ECO:0000313" key="23">
    <source>
        <dbReference type="EMBL" id="THD06792.1"/>
    </source>
</evidence>
<protein>
    <recommendedName>
        <fullName evidence="6">Phenylalanine--tRNA ligase beta subunit</fullName>
        <ecNumber evidence="5">6.1.1.20</ecNumber>
    </recommendedName>
    <alternativeName>
        <fullName evidence="17">Phenylalanyl-tRNA synthetase beta subunit</fullName>
    </alternativeName>
</protein>
<comment type="similarity">
    <text evidence="3">Belongs to the phenylalanyl-tRNA synthetase beta subunit family. Type 1 subfamily.</text>
</comment>
<gene>
    <name evidence="23" type="ORF">B1806_15660</name>
</gene>
<keyword evidence="10" id="KW-0479">Metal-binding</keyword>
<evidence type="ECO:0000256" key="19">
    <source>
        <dbReference type="PROSITE-ProRule" id="PRU00209"/>
    </source>
</evidence>
<evidence type="ECO:0000256" key="5">
    <source>
        <dbReference type="ARBA" id="ARBA00012814"/>
    </source>
</evidence>
<keyword evidence="9 23" id="KW-0436">Ligase</keyword>
<dbReference type="NCBIfam" id="NF045760">
    <property type="entry name" value="YtpR"/>
    <property type="match status" value="1"/>
</dbReference>
<dbReference type="GO" id="GO:0000049">
    <property type="term" value="F:tRNA binding"/>
    <property type="evidence" value="ECO:0007669"/>
    <property type="project" value="UniProtKB-UniRule"/>
</dbReference>
<dbReference type="Gene3D" id="2.40.50.140">
    <property type="entry name" value="Nucleic acid-binding proteins"/>
    <property type="match status" value="1"/>
</dbReference>
<keyword evidence="16" id="KW-0030">Aminoacyl-tRNA synthetase</keyword>
<organism evidence="23 24">
    <name type="scientific">Metallibacterium scheffleri</name>
    <dbReference type="NCBI Taxonomy" id="993689"/>
    <lineage>
        <taxon>Bacteria</taxon>
        <taxon>Pseudomonadati</taxon>
        <taxon>Pseudomonadota</taxon>
        <taxon>Gammaproteobacteria</taxon>
        <taxon>Lysobacterales</taxon>
        <taxon>Rhodanobacteraceae</taxon>
        <taxon>Metallibacterium</taxon>
    </lineage>
</organism>
<keyword evidence="11" id="KW-0547">Nucleotide-binding</keyword>
<evidence type="ECO:0000259" key="21">
    <source>
        <dbReference type="PROSITE" id="PS50886"/>
    </source>
</evidence>
<dbReference type="SUPFAM" id="SSF50249">
    <property type="entry name" value="Nucleic acid-binding proteins"/>
    <property type="match status" value="1"/>
</dbReference>
<dbReference type="GO" id="GO:0004826">
    <property type="term" value="F:phenylalanine-tRNA ligase activity"/>
    <property type="evidence" value="ECO:0007669"/>
    <property type="project" value="UniProtKB-EC"/>
</dbReference>
<dbReference type="STRING" id="993689.GCA_002077135_02667"/>
<dbReference type="Gene3D" id="3.30.56.10">
    <property type="match status" value="2"/>
</dbReference>
<evidence type="ECO:0000256" key="2">
    <source>
        <dbReference type="ARBA" id="ARBA00004496"/>
    </source>
</evidence>
<evidence type="ECO:0000256" key="13">
    <source>
        <dbReference type="ARBA" id="ARBA00022842"/>
    </source>
</evidence>
<dbReference type="InterPro" id="IPR005146">
    <property type="entry name" value="B3/B4_tRNA-bd"/>
</dbReference>
<dbReference type="InterPro" id="IPR004532">
    <property type="entry name" value="Phe-tRNA-ligase_IIc_bsu_bact"/>
</dbReference>
<dbReference type="InterPro" id="IPR012340">
    <property type="entry name" value="NA-bd_OB-fold"/>
</dbReference>
<dbReference type="GO" id="GO:0009328">
    <property type="term" value="C:phenylalanine-tRNA ligase complex"/>
    <property type="evidence" value="ECO:0007669"/>
    <property type="project" value="TreeGrafter"/>
</dbReference>
<dbReference type="InterPro" id="IPR009061">
    <property type="entry name" value="DNA-bd_dom_put_sf"/>
</dbReference>
<accession>A0A4S3KE53</accession>
<dbReference type="InterPro" id="IPR002547">
    <property type="entry name" value="tRNA-bd_dom"/>
</dbReference>
<evidence type="ECO:0000256" key="20">
    <source>
        <dbReference type="SAM" id="MobiDB-lite"/>
    </source>
</evidence>
<dbReference type="Pfam" id="PF01588">
    <property type="entry name" value="tRNA_bind"/>
    <property type="match status" value="1"/>
</dbReference>
<dbReference type="InterPro" id="IPR045060">
    <property type="entry name" value="Phe-tRNA-ligase_IIc_bsu"/>
</dbReference>
<dbReference type="PANTHER" id="PTHR10947:SF0">
    <property type="entry name" value="PHENYLALANINE--TRNA LIGASE BETA SUBUNIT"/>
    <property type="match status" value="1"/>
</dbReference>
<keyword evidence="13" id="KW-0460">Magnesium</keyword>
<dbReference type="SMART" id="SM00874">
    <property type="entry name" value="B5"/>
    <property type="match status" value="1"/>
</dbReference>
<dbReference type="Pfam" id="PF03483">
    <property type="entry name" value="B3_4"/>
    <property type="match status" value="1"/>
</dbReference>
<evidence type="ECO:0000256" key="15">
    <source>
        <dbReference type="ARBA" id="ARBA00022917"/>
    </source>
</evidence>
<evidence type="ECO:0000256" key="11">
    <source>
        <dbReference type="ARBA" id="ARBA00022741"/>
    </source>
</evidence>
<dbReference type="Proteomes" id="UP000307749">
    <property type="component" value="Unassembled WGS sequence"/>
</dbReference>
<evidence type="ECO:0000256" key="3">
    <source>
        <dbReference type="ARBA" id="ARBA00008653"/>
    </source>
</evidence>
<keyword evidence="14 19" id="KW-0694">RNA-binding</keyword>
<evidence type="ECO:0000256" key="6">
    <source>
        <dbReference type="ARBA" id="ARBA00017032"/>
    </source>
</evidence>
<dbReference type="CDD" id="cd02796">
    <property type="entry name" value="tRNA_bind_bactPheRS"/>
    <property type="match status" value="1"/>
</dbReference>
<dbReference type="GO" id="GO:0005524">
    <property type="term" value="F:ATP binding"/>
    <property type="evidence" value="ECO:0007669"/>
    <property type="project" value="UniProtKB-KW"/>
</dbReference>
<feature type="region of interest" description="Disordered" evidence="20">
    <location>
        <begin position="521"/>
        <end position="548"/>
    </location>
</feature>
<dbReference type="PROSITE" id="PS50886">
    <property type="entry name" value="TRBD"/>
    <property type="match status" value="1"/>
</dbReference>
<dbReference type="EC" id="6.1.1.20" evidence="5"/>
<dbReference type="GO" id="GO:0006432">
    <property type="term" value="P:phenylalanyl-tRNA aminoacylation"/>
    <property type="evidence" value="ECO:0007669"/>
    <property type="project" value="InterPro"/>
</dbReference>
<dbReference type="InterPro" id="IPR033714">
    <property type="entry name" value="tRNA_bind_bactPheRS"/>
</dbReference>
<dbReference type="PANTHER" id="PTHR10947">
    <property type="entry name" value="PHENYLALANYL-TRNA SYNTHETASE BETA CHAIN AND LEUCINE-RICH REPEAT-CONTAINING PROTEIN 47"/>
    <property type="match status" value="1"/>
</dbReference>
<evidence type="ECO:0000256" key="9">
    <source>
        <dbReference type="ARBA" id="ARBA00022598"/>
    </source>
</evidence>
<proteinExistence type="inferred from homology"/>
<name>A0A4S3KE53_9GAMM</name>
<keyword evidence="7" id="KW-0963">Cytoplasm</keyword>
<comment type="cofactor">
    <cofactor evidence="1">
        <name>Mg(2+)</name>
        <dbReference type="ChEBI" id="CHEBI:18420"/>
    </cofactor>
</comment>
<dbReference type="InterPro" id="IPR005147">
    <property type="entry name" value="tRNA_synthase_B5-dom"/>
</dbReference>
<evidence type="ECO:0000256" key="16">
    <source>
        <dbReference type="ARBA" id="ARBA00023146"/>
    </source>
</evidence>
<dbReference type="NCBIfam" id="TIGR00472">
    <property type="entry name" value="pheT_bact"/>
    <property type="match status" value="1"/>
</dbReference>
<comment type="subunit">
    <text evidence="4">Tetramer of two alpha and two beta subunits.</text>
</comment>
<keyword evidence="15" id="KW-0648">Protein biosynthesis</keyword>
<dbReference type="SUPFAM" id="SSF56037">
    <property type="entry name" value="PheT/TilS domain"/>
    <property type="match status" value="1"/>
</dbReference>
<evidence type="ECO:0000256" key="12">
    <source>
        <dbReference type="ARBA" id="ARBA00022840"/>
    </source>
</evidence>
<evidence type="ECO:0000256" key="18">
    <source>
        <dbReference type="ARBA" id="ARBA00049255"/>
    </source>
</evidence>
<comment type="caution">
    <text evidence="23">The sequence shown here is derived from an EMBL/GenBank/DDBJ whole genome shotgun (WGS) entry which is preliminary data.</text>
</comment>
<dbReference type="FunFam" id="3.30.56.10:FF:000002">
    <property type="entry name" value="Phenylalanine--tRNA ligase beta subunit"/>
    <property type="match status" value="1"/>
</dbReference>
<dbReference type="SUPFAM" id="SSF46955">
    <property type="entry name" value="Putative DNA-binding domain"/>
    <property type="match status" value="1"/>
</dbReference>
<sequence>MRFSERWLRALVGVAADRDALVEGLTMAGLEVEAVTALGAGLDHVVVGAIIECTPHPNAERLRVCRVDAGLAAPLQIVCGAANARAGLKAPLALEGALLPGAVAIRATDLRGVRSQGMLCSARELALDSDASGLMELPEDAPPGQALAEYLGLPDASIELKLTPNRADCFGMVGLAHDVAALFGGVTRLPDCAAVPARTARVRTVQLQAGDACPRYCGRVVEDLDARATTPLWMAERLRRAGLRPLSAIVDVGNYVMLELGQPLHAFDDARLHGDIAVRTAHAGERLRLLDGSEVELDGQLVIGDARGAQALAGVMGGADSAVSADTRTVFLESAHFAPAAIMGVARRFGLHSDAAHRFERGVDPELPARALERATALLLAICGGRAGPLQCSELPGWSAPCASIHLRRARLLRVLGLAIADSEVERILLALDIKLAREADGWLALVPTRRFDLAREEDLIEEVARIHGYVRVPSSLPSAARKRGRGRRAVAAAGGNGIAALGKLLGTRTYPWMRATSSIRSSSRARSKRRVGTSASQPSASRASLIS</sequence>
<feature type="compositionally biased region" description="Polar residues" evidence="20">
    <location>
        <begin position="534"/>
        <end position="548"/>
    </location>
</feature>
<comment type="subcellular location">
    <subcellularLocation>
        <location evidence="2">Cytoplasm</location>
    </subcellularLocation>
</comment>
<evidence type="ECO:0000256" key="8">
    <source>
        <dbReference type="ARBA" id="ARBA00022555"/>
    </source>
</evidence>
<evidence type="ECO:0000256" key="4">
    <source>
        <dbReference type="ARBA" id="ARBA00011209"/>
    </source>
</evidence>
<evidence type="ECO:0000256" key="1">
    <source>
        <dbReference type="ARBA" id="ARBA00001946"/>
    </source>
</evidence>
<dbReference type="GO" id="GO:0000287">
    <property type="term" value="F:magnesium ion binding"/>
    <property type="evidence" value="ECO:0007669"/>
    <property type="project" value="InterPro"/>
</dbReference>
<reference evidence="23 24" key="1">
    <citation type="submission" date="2017-02" db="EMBL/GenBank/DDBJ databases">
        <title>Whole genome sequencing of Metallibacterium scheffleri DSM 24874 (T).</title>
        <authorList>
            <person name="Kumar S."/>
            <person name="Patil P."/>
            <person name="Patil P.B."/>
        </authorList>
    </citation>
    <scope>NUCLEOTIDE SEQUENCE [LARGE SCALE GENOMIC DNA]</scope>
    <source>
        <strain evidence="23 24">DSM 24874</strain>
    </source>
</reference>
<evidence type="ECO:0000256" key="7">
    <source>
        <dbReference type="ARBA" id="ARBA00022490"/>
    </source>
</evidence>
<dbReference type="FunFam" id="2.40.50.140:FF:000045">
    <property type="entry name" value="Phenylalanine--tRNA ligase beta subunit"/>
    <property type="match status" value="1"/>
</dbReference>
<dbReference type="EMBL" id="MWQO01000070">
    <property type="protein sequence ID" value="THD06792.1"/>
    <property type="molecule type" value="Genomic_DNA"/>
</dbReference>
<dbReference type="SMART" id="SM00873">
    <property type="entry name" value="B3_4"/>
    <property type="match status" value="1"/>
</dbReference>
<keyword evidence="24" id="KW-1185">Reference proteome</keyword>